<organism evidence="1 2">
    <name type="scientific">Cichorium intybus</name>
    <name type="common">Chicory</name>
    <dbReference type="NCBI Taxonomy" id="13427"/>
    <lineage>
        <taxon>Eukaryota</taxon>
        <taxon>Viridiplantae</taxon>
        <taxon>Streptophyta</taxon>
        <taxon>Embryophyta</taxon>
        <taxon>Tracheophyta</taxon>
        <taxon>Spermatophyta</taxon>
        <taxon>Magnoliopsida</taxon>
        <taxon>eudicotyledons</taxon>
        <taxon>Gunneridae</taxon>
        <taxon>Pentapetalae</taxon>
        <taxon>asterids</taxon>
        <taxon>campanulids</taxon>
        <taxon>Asterales</taxon>
        <taxon>Asteraceae</taxon>
        <taxon>Cichorioideae</taxon>
        <taxon>Cichorieae</taxon>
        <taxon>Cichoriinae</taxon>
        <taxon>Cichorium</taxon>
    </lineage>
</organism>
<evidence type="ECO:0000313" key="1">
    <source>
        <dbReference type="EMBL" id="KAI3752660.1"/>
    </source>
</evidence>
<name>A0ACB9E1R9_CICIN</name>
<reference evidence="2" key="1">
    <citation type="journal article" date="2022" name="Mol. Ecol. Resour.">
        <title>The genomes of chicory, endive, great burdock and yacon provide insights into Asteraceae palaeo-polyploidization history and plant inulin production.</title>
        <authorList>
            <person name="Fan W."/>
            <person name="Wang S."/>
            <person name="Wang H."/>
            <person name="Wang A."/>
            <person name="Jiang F."/>
            <person name="Liu H."/>
            <person name="Zhao H."/>
            <person name="Xu D."/>
            <person name="Zhang Y."/>
        </authorList>
    </citation>
    <scope>NUCLEOTIDE SEQUENCE [LARGE SCALE GENOMIC DNA]</scope>
    <source>
        <strain evidence="2">cv. Punajuju</strain>
    </source>
</reference>
<gene>
    <name evidence="1" type="ORF">L2E82_24695</name>
</gene>
<keyword evidence="2" id="KW-1185">Reference proteome</keyword>
<sequence length="421" mass="47004">MGVDVTFCTSLSAVQRIDKQTIPRGLTIAPFIESRDNSKDPAKNMLEIVSDFNINGASSVAELISSAAAASQPFDHLVYANSIPWAARIANAHNIKSSVLWIQSATILNIYYHYFSEYYGLISSNKNNQFPINLPGLPPLTNADLPSHLLPSNLKLDEHILRSLKDLVDVFQITSRILVNTFNELEVESIKGIEKLDLLPIGPLIPSEFLDGKDSPGKSLGCDFFNKPEDDYMKWLNTKPESSVVYVSFGSLASLSTDQLEEFAVGLLQSSRPFLWVIRDSDQAGRLTTIEELKKQGMIVAWCSQVVVLSHKAIGCFLMHGGWNSTIETLAAGVPTVVFPQWSDQWTNAKMMEDVWRTGVRVRRREGDGMVEGKEIERCVKMVMEDEDIKRNAEKWRELAREALNNGGSSTKNLQAFLDDM</sequence>
<evidence type="ECO:0000313" key="2">
    <source>
        <dbReference type="Proteomes" id="UP001055811"/>
    </source>
</evidence>
<accession>A0ACB9E1R9</accession>
<reference evidence="1 2" key="2">
    <citation type="journal article" date="2022" name="Mol. Ecol. Resour.">
        <title>The genomes of chicory, endive, great burdock and yacon provide insights into Asteraceae paleo-polyploidization history and plant inulin production.</title>
        <authorList>
            <person name="Fan W."/>
            <person name="Wang S."/>
            <person name="Wang H."/>
            <person name="Wang A."/>
            <person name="Jiang F."/>
            <person name="Liu H."/>
            <person name="Zhao H."/>
            <person name="Xu D."/>
            <person name="Zhang Y."/>
        </authorList>
    </citation>
    <scope>NUCLEOTIDE SEQUENCE [LARGE SCALE GENOMIC DNA]</scope>
    <source>
        <strain evidence="2">cv. Punajuju</strain>
        <tissue evidence="1">Leaves</tissue>
    </source>
</reference>
<dbReference type="Proteomes" id="UP001055811">
    <property type="component" value="Linkage Group LG04"/>
</dbReference>
<dbReference type="EMBL" id="CM042012">
    <property type="protein sequence ID" value="KAI3752660.1"/>
    <property type="molecule type" value="Genomic_DNA"/>
</dbReference>
<protein>
    <submittedName>
        <fullName evidence="1">Uncharacterized protein</fullName>
    </submittedName>
</protein>
<comment type="caution">
    <text evidence="1">The sequence shown here is derived from an EMBL/GenBank/DDBJ whole genome shotgun (WGS) entry which is preliminary data.</text>
</comment>
<proteinExistence type="predicted"/>